<dbReference type="InterPro" id="IPR016032">
    <property type="entry name" value="Sig_transdc_resp-reg_C-effctor"/>
</dbReference>
<dbReference type="PRINTS" id="PR00364">
    <property type="entry name" value="DISEASERSIST"/>
</dbReference>
<name>A0A438MJ25_9ACTN</name>
<dbReference type="Pfam" id="PF03704">
    <property type="entry name" value="BTAD"/>
    <property type="match status" value="1"/>
</dbReference>
<keyword evidence="9" id="KW-1185">Reference proteome</keyword>
<sequence length="1000" mass="107173">MAGQSVEGGLRFAVLGPVRAWRDGRELDLGTPLQRSILGMLLLREGRAVTPNEMIDAVWGEDAPPRALGALRTYVSRLRTVLEPERPARSRPELLTSIGRGYALRLPADALDLTRFERGIAGAESARKGGRLREAAEGLRAALALFEGEPLAGAVGPYAEHQRDRLIERRISVVETLMDVDLELGNHARIVSELIALTADHPLRERLRAQLMLALYRCGRQGDALNVFTETREALIDELGIEPGPELTALHQRILAADPALAAAPLPAEAPAGESAAEEEPPHTHELPRPAQLPAAVNDFTGRKELAGRLRTLLSAQSAAEGVPVAAISGIGGVGKTTLAVHVAHAADDLFPDGQLYADLRGYGDEATAPESALGGFLRALGIPADVIPDGLAERSALYRSILADRRILVLLDNARDARQVSPLLPGSPGCAAIVTSRVKLADLPSARLIDLDVMEPDEALSLFAAVAGPERVAAEHGAAMDVVAACGFLPLAVRIVAARLAARPSWTVASLVSRLADEQRRLDEMRVGNLAVEATFALGYGQLDPVAARAFRLLSLPNGPDISSEAATAVLSMSEFEAEEVLESLVDASLLEAPAPGRYRFHGLLKLFARRELNKTERPQARALTLRRLIGFYLASAQSAHRLAYEGSMIPANLVVVGSGRTFGSADEAVAWLISEGDSLFAVINQAAAGSRTGEQLLPAADLLVAMEPLLESGTHTREFDQGTRAVLATAQSIGDEASELRARYVLGRVLFAGSRLREAEEQFRRVHELSVERGEKIVMGEVLNALAVVVGSQRRHTEALALFDSAMGFYRENGVPAGEALVLSYSARDHLGLRRPEDAIAAAEKGLAIFTEIGSGAGTARARYHLGIVLSRVGRLTEAVHHHAECLAFFRASKQRVWEQRVCSRLAETFIAAERYPDAVRHAEQALVVSREIGHPYGEALSLTVLGKALRGLGSVTRSSDCLRQAFEIFSRLGAPEAGDLKVLLDTIPDPAGKVVES</sequence>
<dbReference type="OrthoDB" id="5521887at2"/>
<dbReference type="Gene3D" id="3.40.50.300">
    <property type="entry name" value="P-loop containing nucleotide triphosphate hydrolases"/>
    <property type="match status" value="1"/>
</dbReference>
<dbReference type="InterPro" id="IPR036388">
    <property type="entry name" value="WH-like_DNA-bd_sf"/>
</dbReference>
<dbReference type="InterPro" id="IPR051677">
    <property type="entry name" value="AfsR-DnrI-RedD_regulator"/>
</dbReference>
<dbReference type="EMBL" id="SAUN01000001">
    <property type="protein sequence ID" value="RVX45912.1"/>
    <property type="molecule type" value="Genomic_DNA"/>
</dbReference>
<evidence type="ECO:0000256" key="6">
    <source>
        <dbReference type="SAM" id="MobiDB-lite"/>
    </source>
</evidence>
<evidence type="ECO:0000313" key="9">
    <source>
        <dbReference type="Proteomes" id="UP000284824"/>
    </source>
</evidence>
<dbReference type="GO" id="GO:0006355">
    <property type="term" value="P:regulation of DNA-templated transcription"/>
    <property type="evidence" value="ECO:0007669"/>
    <property type="project" value="InterPro"/>
</dbReference>
<evidence type="ECO:0000313" key="8">
    <source>
        <dbReference type="EMBL" id="RVX45912.1"/>
    </source>
</evidence>
<accession>A0A438MJ25</accession>
<dbReference type="PANTHER" id="PTHR35807">
    <property type="entry name" value="TRANSCRIPTIONAL REGULATOR REDD-RELATED"/>
    <property type="match status" value="1"/>
</dbReference>
<dbReference type="AlphaFoldDB" id="A0A438MJ25"/>
<comment type="caution">
    <text evidence="8">The sequence shown here is derived from an EMBL/GenBank/DDBJ whole genome shotgun (WGS) entry which is preliminary data.</text>
</comment>
<dbReference type="InterPro" id="IPR005158">
    <property type="entry name" value="BTAD"/>
</dbReference>
<evidence type="ECO:0000256" key="2">
    <source>
        <dbReference type="ARBA" id="ARBA00023015"/>
    </source>
</evidence>
<dbReference type="SUPFAM" id="SSF48452">
    <property type="entry name" value="TPR-like"/>
    <property type="match status" value="3"/>
</dbReference>
<protein>
    <submittedName>
        <fullName evidence="8">DNA-binding SARP family transcriptional activator</fullName>
    </submittedName>
</protein>
<feature type="DNA-binding region" description="OmpR/PhoB-type" evidence="5">
    <location>
        <begin position="2"/>
        <end position="106"/>
    </location>
</feature>
<dbReference type="Pfam" id="PF00486">
    <property type="entry name" value="Trans_reg_C"/>
    <property type="match status" value="1"/>
</dbReference>
<dbReference type="InterPro" id="IPR011990">
    <property type="entry name" value="TPR-like_helical_dom_sf"/>
</dbReference>
<dbReference type="Pfam" id="PF13424">
    <property type="entry name" value="TPR_12"/>
    <property type="match status" value="1"/>
</dbReference>
<dbReference type="SUPFAM" id="SSF52540">
    <property type="entry name" value="P-loop containing nucleoside triphosphate hydrolases"/>
    <property type="match status" value="1"/>
</dbReference>
<dbReference type="Gene3D" id="1.25.40.10">
    <property type="entry name" value="Tetratricopeptide repeat domain"/>
    <property type="match status" value="2"/>
</dbReference>
<dbReference type="Proteomes" id="UP000284824">
    <property type="component" value="Unassembled WGS sequence"/>
</dbReference>
<feature type="region of interest" description="Disordered" evidence="6">
    <location>
        <begin position="267"/>
        <end position="291"/>
    </location>
</feature>
<keyword evidence="4" id="KW-0804">Transcription</keyword>
<dbReference type="PROSITE" id="PS51755">
    <property type="entry name" value="OMPR_PHOB"/>
    <property type="match status" value="1"/>
</dbReference>
<dbReference type="GO" id="GO:0000160">
    <property type="term" value="P:phosphorelay signal transduction system"/>
    <property type="evidence" value="ECO:0007669"/>
    <property type="project" value="InterPro"/>
</dbReference>
<dbReference type="SMART" id="SM00862">
    <property type="entry name" value="Trans_reg_C"/>
    <property type="match status" value="1"/>
</dbReference>
<organism evidence="8 9">
    <name type="scientific">Nonomuraea polychroma</name>
    <dbReference type="NCBI Taxonomy" id="46176"/>
    <lineage>
        <taxon>Bacteria</taxon>
        <taxon>Bacillati</taxon>
        <taxon>Actinomycetota</taxon>
        <taxon>Actinomycetes</taxon>
        <taxon>Streptosporangiales</taxon>
        <taxon>Streptosporangiaceae</taxon>
        <taxon>Nonomuraea</taxon>
    </lineage>
</organism>
<dbReference type="CDD" id="cd00383">
    <property type="entry name" value="trans_reg_C"/>
    <property type="match status" value="1"/>
</dbReference>
<evidence type="ECO:0000256" key="1">
    <source>
        <dbReference type="ARBA" id="ARBA00005820"/>
    </source>
</evidence>
<dbReference type="GO" id="GO:0043531">
    <property type="term" value="F:ADP binding"/>
    <property type="evidence" value="ECO:0007669"/>
    <property type="project" value="InterPro"/>
</dbReference>
<gene>
    <name evidence="8" type="ORF">EDD27_8738</name>
</gene>
<evidence type="ECO:0000256" key="4">
    <source>
        <dbReference type="ARBA" id="ARBA00023163"/>
    </source>
</evidence>
<dbReference type="PANTHER" id="PTHR35807:SF1">
    <property type="entry name" value="TRANSCRIPTIONAL REGULATOR REDD"/>
    <property type="match status" value="1"/>
</dbReference>
<dbReference type="InterPro" id="IPR019734">
    <property type="entry name" value="TPR_rpt"/>
</dbReference>
<dbReference type="InterPro" id="IPR027417">
    <property type="entry name" value="P-loop_NTPase"/>
</dbReference>
<evidence type="ECO:0000259" key="7">
    <source>
        <dbReference type="PROSITE" id="PS51755"/>
    </source>
</evidence>
<feature type="domain" description="OmpR/PhoB-type" evidence="7">
    <location>
        <begin position="2"/>
        <end position="106"/>
    </location>
</feature>
<dbReference type="RefSeq" id="WP_127937686.1">
    <property type="nucleotide sequence ID" value="NZ_SAUN01000001.1"/>
</dbReference>
<dbReference type="SMART" id="SM01043">
    <property type="entry name" value="BTAD"/>
    <property type="match status" value="1"/>
</dbReference>
<dbReference type="Gene3D" id="1.10.10.10">
    <property type="entry name" value="Winged helix-like DNA-binding domain superfamily/Winged helix DNA-binding domain"/>
    <property type="match status" value="1"/>
</dbReference>
<comment type="similarity">
    <text evidence="1">Belongs to the AfsR/DnrI/RedD regulatory family.</text>
</comment>
<keyword evidence="3 5" id="KW-0238">DNA-binding</keyword>
<dbReference type="CDD" id="cd15831">
    <property type="entry name" value="BTAD"/>
    <property type="match status" value="1"/>
</dbReference>
<keyword evidence="2" id="KW-0805">Transcription regulation</keyword>
<evidence type="ECO:0000256" key="5">
    <source>
        <dbReference type="PROSITE-ProRule" id="PRU01091"/>
    </source>
</evidence>
<dbReference type="SMART" id="SM00028">
    <property type="entry name" value="TPR"/>
    <property type="match status" value="6"/>
</dbReference>
<dbReference type="GO" id="GO:0003677">
    <property type="term" value="F:DNA binding"/>
    <property type="evidence" value="ECO:0007669"/>
    <property type="project" value="UniProtKB-UniRule"/>
</dbReference>
<dbReference type="InterPro" id="IPR001867">
    <property type="entry name" value="OmpR/PhoB-type_DNA-bd"/>
</dbReference>
<evidence type="ECO:0000256" key="3">
    <source>
        <dbReference type="ARBA" id="ARBA00023125"/>
    </source>
</evidence>
<proteinExistence type="inferred from homology"/>
<dbReference type="SUPFAM" id="SSF46894">
    <property type="entry name" value="C-terminal effector domain of the bipartite response regulators"/>
    <property type="match status" value="1"/>
</dbReference>
<reference evidence="8 9" key="1">
    <citation type="submission" date="2019-01" db="EMBL/GenBank/DDBJ databases">
        <title>Sequencing the genomes of 1000 actinobacteria strains.</title>
        <authorList>
            <person name="Klenk H.-P."/>
        </authorList>
    </citation>
    <scope>NUCLEOTIDE SEQUENCE [LARGE SCALE GENOMIC DNA]</scope>
    <source>
        <strain evidence="8 9">DSM 43925</strain>
    </source>
</reference>